<name>A0A8C8SIJ8_9SAUR</name>
<feature type="domain" description="CFAP65 fourth Ig-like" evidence="3">
    <location>
        <begin position="360"/>
        <end position="454"/>
    </location>
</feature>
<evidence type="ECO:0000313" key="8">
    <source>
        <dbReference type="Proteomes" id="UP000694393"/>
    </source>
</evidence>
<dbReference type="Ensembl" id="ENSPCET00000020836.1">
    <property type="protein sequence ID" value="ENSPCEP00000020149.1"/>
    <property type="gene ID" value="ENSPCEG00000015586.1"/>
</dbReference>
<feature type="domain" description="CFAP65 seventh Ig-like" evidence="6">
    <location>
        <begin position="752"/>
        <end position="829"/>
    </location>
</feature>
<evidence type="ECO:0000256" key="1">
    <source>
        <dbReference type="SAM" id="MobiDB-lite"/>
    </source>
</evidence>
<evidence type="ECO:0000313" key="7">
    <source>
        <dbReference type="Ensembl" id="ENSPCEP00000020149.1"/>
    </source>
</evidence>
<accession>A0A8C8SIJ8</accession>
<dbReference type="InterPro" id="IPR013783">
    <property type="entry name" value="Ig-like_fold"/>
</dbReference>
<dbReference type="GO" id="GO:0036126">
    <property type="term" value="C:sperm flagellum"/>
    <property type="evidence" value="ECO:0007669"/>
    <property type="project" value="TreeGrafter"/>
</dbReference>
<sequence>MSDFSLVLQEQPMSPLRPPERSARKAKKKGTFWGIEVAEALHWHGWELGKEFTKHLSLKNVHMKTQKLRYRPPATRFFITVFPQPIVLSPGMSLTLPIIFRPLEKKEYEDSICFAKPEGEFSVTLRATLPCHELLFPDAIQLPICAVHDFTEASFPMCNAGDLITLFTWETPSPFHLTPVSGMLEPGSECVVKVTFQPQLALVYDAIAMCWFGDNEEQKRTIQLRAIAKHPCLLVSVLGELCEDVGPGNFRDVLCFGPVAVGATVERQVEICNPSMVRVPFRIERAKDPLLRDYVFACDVTEAIVPANGKLLFSVRFSPQTVGVSSVDYFTIVPVGNLTQTVLKVTGSCKGPLVSLQYSSMNFGWVSLGECMRRSLEISNISDVPAYYQFDIDGAESVFSFDHPCGVLNGMATLILRVTFRPAHPIVCYRRVVCLLHHQSPLFLDLFGTCHSDTMKPAILQPRHLSWYRTNMARGLTFYPPDILSAMLREGKLLTDENRALTLPPQIPDDKPPEEYPYIDPLTEYFHDGITSDLTVFPPHVSLSIREFDFGCCVRLQEVESLPLCLTNHTKGKITVAWTHGPESAFRVTPETCDLPPLKSTAFRLIFQPSQLNTLYAAELEGFAFYKVSWNGKHCLFKLAFQHRPSPPVSLSVQQVFPAVGPNTNTYCSVLLWNVGTAPITFCMNQDICPSVLVKPCSGHVAPGAHQIFLLSTQPVDMPPQQHTLSLQLNSYPKYTQEIALWSSGEPLLLLLEGDGSLYFKPTCVGTSSTRLYTIKNCTRLPLHFKWKIQQSDSKTLSVKPATGVIQSNEALAQAWTFTPGEETKYLLRTWVSVWRAQENSAPGSHEGTRYPLRVIGEGALGTIKAQEEKLDLGNILVGSLQSCDLVLLNNGICSLNYILSVEQIITGPCDPEAVLTDPCALELDHYEGTIPARSKAIIQVTVSPDRRLHYTWSIGYTISTPKALDPANTTGGQQALCSVAATGVYPSVCVTDVCAVGSASGISKLHLWRLFSLETLNQYLEREPTARELTYRVPTRHSVCPVPPVHTPVLLDFNFGAAPVEAEPSVVILMLETSGVVPVEWAFLFPSDQKIDVEHWAENTEFDPSELHQMRVQDNQLFSVSPKSGRLFPGQEQTHDILFLETMTLSFLLPALQLNFIGVTVEQEQQYVHFTSTKHLFTPIAIGSSSPPKQIYELHNGGSMAVAYEVQLDSVTRIQEENFQHPVFVCLNPRGEILPGATSHIEWVFSPLEARTYAVDVPIHILGGDSALITFQGLGYDPRIMGETAQFDQVSSPSVTPGSSKLTVPGQPAFLSQQRICLGNIPVYSKSSRLFFLNNASESEAALFAWHVGTSNTSEELQIVPEMGVVQPGEGTHCILTLQASGAACFYNVDLVCEVFMQQPLAEYEKAHQEWEAEKERQTVEFTITEMLLPAVIRKYKTLPPIRNLQIPNPPVSRSQRRHLMDKEASGWWAKPEPPKPYLLHLGVTARSHSMDDFLSNFCSELPKHFLSREALASRKDRGGVRADPLLLALAGSSEQEMQVVTDTLTAVIRGLLEDTQFHQTVSKSLAEPMPYFYQFWSEELADLQGSSSRVCPCPGARAKDWPSEEDEERKEEYEIKPVASPRTAVEEPQDGWRNILHQEQLRVQKEMITRLPAFGNLLERVLENTLQNVMVEASRGEVVLTARPRVIALPPSAQSLMGHSASMQNCRCRIQGGA</sequence>
<dbReference type="Pfam" id="PF24771">
    <property type="entry name" value="Ig_CFAP74_1st"/>
    <property type="match status" value="1"/>
</dbReference>
<feature type="domain" description="CFAP65 tenth Ig-like" evidence="2">
    <location>
        <begin position="1161"/>
        <end position="1281"/>
    </location>
</feature>
<reference evidence="7" key="1">
    <citation type="submission" date="2025-08" db="UniProtKB">
        <authorList>
            <consortium name="Ensembl"/>
        </authorList>
    </citation>
    <scope>IDENTIFICATION</scope>
</reference>
<organism evidence="7 8">
    <name type="scientific">Pelusios castaneus</name>
    <name type="common">West African mud turtle</name>
    <dbReference type="NCBI Taxonomy" id="367368"/>
    <lineage>
        <taxon>Eukaryota</taxon>
        <taxon>Metazoa</taxon>
        <taxon>Chordata</taxon>
        <taxon>Craniata</taxon>
        <taxon>Vertebrata</taxon>
        <taxon>Euteleostomi</taxon>
        <taxon>Archelosauria</taxon>
        <taxon>Testudinata</taxon>
        <taxon>Testudines</taxon>
        <taxon>Pleurodira</taxon>
        <taxon>Pelomedusidae</taxon>
        <taxon>Pelusios</taxon>
    </lineage>
</organism>
<dbReference type="Gene3D" id="2.60.40.10">
    <property type="entry name" value="Immunoglobulins"/>
    <property type="match status" value="8"/>
</dbReference>
<feature type="domain" description="CFAP65-like ninth Ig-like" evidence="4">
    <location>
        <begin position="987"/>
        <end position="1149"/>
    </location>
</feature>
<evidence type="ECO:0000259" key="4">
    <source>
        <dbReference type="Pfam" id="PF24816"/>
    </source>
</evidence>
<dbReference type="PANTHER" id="PTHR46127:SF1">
    <property type="entry name" value="CILIA- AND FLAGELLA-ASSOCIATED PROTEIN 65"/>
    <property type="match status" value="1"/>
</dbReference>
<dbReference type="InterPro" id="IPR057470">
    <property type="entry name" value="Ig_CFAP65_7th"/>
</dbReference>
<dbReference type="InterPro" id="IPR056305">
    <property type="entry name" value="Ig_CFAP65_10th"/>
</dbReference>
<evidence type="ECO:0000259" key="6">
    <source>
        <dbReference type="Pfam" id="PF25249"/>
    </source>
</evidence>
<evidence type="ECO:0000259" key="5">
    <source>
        <dbReference type="Pfam" id="PF25248"/>
    </source>
</evidence>
<dbReference type="Pfam" id="PF24816">
    <property type="entry name" value="Ig_CFAP65__9th"/>
    <property type="match status" value="1"/>
</dbReference>
<dbReference type="Pfam" id="PF24507">
    <property type="entry name" value="Ig_CFAP65_4th"/>
    <property type="match status" value="1"/>
</dbReference>
<proteinExistence type="predicted"/>
<dbReference type="InterPro" id="IPR057467">
    <property type="entry name" value="Ig_CFAP65_8th"/>
</dbReference>
<protein>
    <submittedName>
        <fullName evidence="7">Cilia and flagella associated protein 65</fullName>
    </submittedName>
</protein>
<dbReference type="Pfam" id="PF25249">
    <property type="entry name" value="Ig_CFAP65_7th"/>
    <property type="match status" value="1"/>
</dbReference>
<dbReference type="InterPro" id="IPR052614">
    <property type="entry name" value="CFAP65"/>
</dbReference>
<reference evidence="7" key="2">
    <citation type="submission" date="2025-09" db="UniProtKB">
        <authorList>
            <consortium name="Ensembl"/>
        </authorList>
    </citation>
    <scope>IDENTIFICATION</scope>
</reference>
<dbReference type="InterPro" id="IPR056344">
    <property type="entry name" value="Ig_CFAP65-like_9th"/>
</dbReference>
<feature type="region of interest" description="Disordered" evidence="1">
    <location>
        <begin position="1"/>
        <end position="25"/>
    </location>
</feature>
<feature type="domain" description="CFAP65 eight Ig-like" evidence="5">
    <location>
        <begin position="861"/>
        <end position="984"/>
    </location>
</feature>
<dbReference type="PANTHER" id="PTHR46127">
    <property type="entry name" value="CILIA- AND FLAGELLA-ASSOCIATED PROTEIN 65"/>
    <property type="match status" value="1"/>
</dbReference>
<keyword evidence="8" id="KW-1185">Reference proteome</keyword>
<dbReference type="GO" id="GO:0007288">
    <property type="term" value="P:sperm axoneme assembly"/>
    <property type="evidence" value="ECO:0007669"/>
    <property type="project" value="TreeGrafter"/>
</dbReference>
<dbReference type="Pfam" id="PF24291">
    <property type="entry name" value="Ig_CFAP65"/>
    <property type="match status" value="1"/>
</dbReference>
<dbReference type="InterPro" id="IPR058536">
    <property type="entry name" value="Ig_CFAP65_4th"/>
</dbReference>
<dbReference type="Proteomes" id="UP000694393">
    <property type="component" value="Unplaced"/>
</dbReference>
<evidence type="ECO:0000259" key="2">
    <source>
        <dbReference type="Pfam" id="PF24291"/>
    </source>
</evidence>
<dbReference type="GO" id="GO:0005737">
    <property type="term" value="C:cytoplasm"/>
    <property type="evidence" value="ECO:0007669"/>
    <property type="project" value="UniProtKB-SubCell"/>
</dbReference>
<dbReference type="Pfam" id="PF25248">
    <property type="entry name" value="Ig_CFAP65_8th"/>
    <property type="match status" value="1"/>
</dbReference>
<evidence type="ECO:0000259" key="3">
    <source>
        <dbReference type="Pfam" id="PF24507"/>
    </source>
</evidence>